<dbReference type="InterPro" id="IPR050499">
    <property type="entry name" value="PEP-utilizing_PTS_enzyme"/>
</dbReference>
<keyword evidence="12" id="KW-0418">Kinase</keyword>
<dbReference type="Gene3D" id="3.50.30.10">
    <property type="entry name" value="Phosphohistidine domain"/>
    <property type="match status" value="1"/>
</dbReference>
<dbReference type="Pfam" id="PF05524">
    <property type="entry name" value="PEP-utilisers_N"/>
    <property type="match status" value="1"/>
</dbReference>
<sequence length="759" mass="83811">MLDVLKRIIQAVNSARNLSAALEIIVEGVISEINADVCSVYVFDDTRNEFVFMATRGLNPESVGQVRLAPDEGLVGYVRERAEPINLDNAPAHPRYHFIPEIGEEPFKSFLGVPIIQNRRVLGVLVVQQIDARRFDESEQALLITLSAQLAGVMVHAHVTSILEVDASAQQFSGTAGAPGIAIGTAVVRERLSILDTIPDRHIEDVGAEIAEFRRAVQAAQVEIRSLGDQLRVHLGPEEQGLFDVYLHMLDEQALAGEVIALIRQGQWAQGALRTVIGNHVATFTSMNDPYIRERADDVKALGQRVLAQLRNETERKRDYPEGAVLVADEITPDMLGEVPRQLLAGIVSLRGSSNSHVAILTEAMGVPSVMGTENLPLEVMDGKPVVVDGFNGVVITDPTEDQRRVYERIQKEEAQLAEGLSELKSEPPVTLDGHRVRLSVNTGLTTDVTTSLDRGAEGVGLYRTEFQFMMKDRFPTEEEQYAIYREHLSAFAPNPVTMRTLDIGGDKSLTYFPIDETNPFLGWRGIRISLDHPEIFLSQVRAMIRACEDTNANLRIMLPMVSSVAEVDEAQRLISQCYRELIEEGIEVEMPDIGVMIEVPAAVYQARAIISRVDFLSVGSNDLTQYMLAVDRNNAQVASLFQEFHPAVLHALKQVVDAAHEEGKSVSLCGEMAGNPASAVLLLAMGYDELSMNSPNLLQVKAAIRQVTMSQAAEILHEVLSMDNAYLIRNHVDERLRELGLARVLRRQGDALNGRSFR</sequence>
<dbReference type="InterPro" id="IPR008279">
    <property type="entry name" value="PEP-util_enz_mobile_dom"/>
</dbReference>
<keyword evidence="7" id="KW-0963">Cytoplasm</keyword>
<dbReference type="InterPro" id="IPR036637">
    <property type="entry name" value="Phosphohistidine_dom_sf"/>
</dbReference>
<dbReference type="EMBL" id="NTKD01000001">
    <property type="protein sequence ID" value="PDH42210.1"/>
    <property type="molecule type" value="Genomic_DNA"/>
</dbReference>
<dbReference type="Gene3D" id="3.30.450.40">
    <property type="match status" value="1"/>
</dbReference>
<evidence type="ECO:0000256" key="5">
    <source>
        <dbReference type="ARBA" id="ARBA00012232"/>
    </source>
</evidence>
<dbReference type="InterPro" id="IPR000121">
    <property type="entry name" value="PEP_util_C"/>
</dbReference>
<proteinExistence type="inferred from homology"/>
<dbReference type="PANTHER" id="PTHR46244:SF1">
    <property type="entry name" value="PHOSPHOENOLPYRUVATE-DEPENDENT PHOSPHOTRANSFERASE SYSTEM"/>
    <property type="match status" value="1"/>
</dbReference>
<evidence type="ECO:0000256" key="6">
    <source>
        <dbReference type="ARBA" id="ARBA00022448"/>
    </source>
</evidence>
<evidence type="ECO:0000256" key="12">
    <source>
        <dbReference type="ARBA" id="ARBA00022777"/>
    </source>
</evidence>
<keyword evidence="6" id="KW-0813">Transport</keyword>
<keyword evidence="10" id="KW-0598">Phosphotransferase system</keyword>
<evidence type="ECO:0000313" key="17">
    <source>
        <dbReference type="Proteomes" id="UP000219327"/>
    </source>
</evidence>
<comment type="catalytic activity">
    <reaction evidence="1">
        <text>L-histidyl-[protein] + phosphoenolpyruvate = N(pros)-phospho-L-histidyl-[protein] + pyruvate</text>
        <dbReference type="Rhea" id="RHEA:23880"/>
        <dbReference type="Rhea" id="RHEA-COMP:9745"/>
        <dbReference type="Rhea" id="RHEA-COMP:9746"/>
        <dbReference type="ChEBI" id="CHEBI:15361"/>
        <dbReference type="ChEBI" id="CHEBI:29979"/>
        <dbReference type="ChEBI" id="CHEBI:58702"/>
        <dbReference type="ChEBI" id="CHEBI:64837"/>
        <dbReference type="EC" id="2.7.3.9"/>
    </reaction>
</comment>
<dbReference type="EC" id="2.7.3.9" evidence="5"/>
<dbReference type="InterPro" id="IPR015813">
    <property type="entry name" value="Pyrv/PenolPyrv_kinase-like_dom"/>
</dbReference>
<comment type="cofactor">
    <cofactor evidence="2">
        <name>Mg(2+)</name>
        <dbReference type="ChEBI" id="CHEBI:18420"/>
    </cofactor>
</comment>
<accession>A0A2A5X094</accession>
<dbReference type="GO" id="GO:0005737">
    <property type="term" value="C:cytoplasm"/>
    <property type="evidence" value="ECO:0007669"/>
    <property type="project" value="UniProtKB-SubCell"/>
</dbReference>
<comment type="similarity">
    <text evidence="4">Belongs to the PEP-utilizing enzyme family.</text>
</comment>
<dbReference type="GO" id="GO:0009401">
    <property type="term" value="P:phosphoenolpyruvate-dependent sugar phosphotransferase system"/>
    <property type="evidence" value="ECO:0007669"/>
    <property type="project" value="UniProtKB-KW"/>
</dbReference>
<dbReference type="GO" id="GO:0046872">
    <property type="term" value="F:metal ion binding"/>
    <property type="evidence" value="ECO:0007669"/>
    <property type="project" value="UniProtKB-KW"/>
</dbReference>
<dbReference type="InterPro" id="IPR008731">
    <property type="entry name" value="PTS_EIN"/>
</dbReference>
<feature type="coiled-coil region" evidence="14">
    <location>
        <begin position="203"/>
        <end position="230"/>
    </location>
</feature>
<comment type="subcellular location">
    <subcellularLocation>
        <location evidence="3">Cytoplasm</location>
    </subcellularLocation>
</comment>
<keyword evidence="13" id="KW-0460">Magnesium</keyword>
<gene>
    <name evidence="16" type="ORF">CNE99_00410</name>
</gene>
<dbReference type="Gene3D" id="1.10.274.10">
    <property type="entry name" value="PtsI, HPr-binding domain"/>
    <property type="match status" value="1"/>
</dbReference>
<evidence type="ECO:0000256" key="10">
    <source>
        <dbReference type="ARBA" id="ARBA00022683"/>
    </source>
</evidence>
<dbReference type="SUPFAM" id="SSF55781">
    <property type="entry name" value="GAF domain-like"/>
    <property type="match status" value="1"/>
</dbReference>
<dbReference type="Pfam" id="PF01590">
    <property type="entry name" value="GAF"/>
    <property type="match status" value="1"/>
</dbReference>
<evidence type="ECO:0000259" key="15">
    <source>
        <dbReference type="SMART" id="SM00065"/>
    </source>
</evidence>
<evidence type="ECO:0000256" key="8">
    <source>
        <dbReference type="ARBA" id="ARBA00022597"/>
    </source>
</evidence>
<dbReference type="Gene3D" id="3.20.20.60">
    <property type="entry name" value="Phosphoenolpyruvate-binding domains"/>
    <property type="match status" value="1"/>
</dbReference>
<evidence type="ECO:0000256" key="4">
    <source>
        <dbReference type="ARBA" id="ARBA00007837"/>
    </source>
</evidence>
<evidence type="ECO:0000256" key="11">
    <source>
        <dbReference type="ARBA" id="ARBA00022723"/>
    </source>
</evidence>
<protein>
    <recommendedName>
        <fullName evidence="5">phosphoenolpyruvate--protein phosphotransferase</fullName>
        <ecNumber evidence="5">2.7.3.9</ecNumber>
    </recommendedName>
</protein>
<dbReference type="InterPro" id="IPR029016">
    <property type="entry name" value="GAF-like_dom_sf"/>
</dbReference>
<comment type="caution">
    <text evidence="16">The sequence shown here is derived from an EMBL/GenBank/DDBJ whole genome shotgun (WGS) entry which is preliminary data.</text>
</comment>
<dbReference type="GO" id="GO:0016301">
    <property type="term" value="F:kinase activity"/>
    <property type="evidence" value="ECO:0007669"/>
    <property type="project" value="UniProtKB-KW"/>
</dbReference>
<dbReference type="SUPFAM" id="SSF51621">
    <property type="entry name" value="Phosphoenolpyruvate/pyruvate domain"/>
    <property type="match status" value="1"/>
</dbReference>
<keyword evidence="11" id="KW-0479">Metal-binding</keyword>
<dbReference type="InterPro" id="IPR036618">
    <property type="entry name" value="PtsI_HPr-bd_sf"/>
</dbReference>
<dbReference type="SUPFAM" id="SSF52009">
    <property type="entry name" value="Phosphohistidine domain"/>
    <property type="match status" value="1"/>
</dbReference>
<evidence type="ECO:0000256" key="2">
    <source>
        <dbReference type="ARBA" id="ARBA00001946"/>
    </source>
</evidence>
<keyword evidence="9 16" id="KW-0808">Transferase</keyword>
<dbReference type="InterPro" id="IPR006318">
    <property type="entry name" value="PTS_EI-like"/>
</dbReference>
<dbReference type="AlphaFoldDB" id="A0A2A5X094"/>
<keyword evidence="8" id="KW-0762">Sugar transport</keyword>
<reference evidence="16 17" key="1">
    <citation type="submission" date="2017-08" db="EMBL/GenBank/DDBJ databases">
        <title>Fine stratification of microbial communities through a metagenomic profile of the photic zone.</title>
        <authorList>
            <person name="Haro-Moreno J.M."/>
            <person name="Lopez-Perez M."/>
            <person name="De La Torre J."/>
            <person name="Picazo A."/>
            <person name="Camacho A."/>
            <person name="Rodriguez-Valera F."/>
        </authorList>
    </citation>
    <scope>NUCLEOTIDE SEQUENCE [LARGE SCALE GENOMIC DNA]</scope>
    <source>
        <strain evidence="16">MED-G24</strain>
    </source>
</reference>
<dbReference type="GO" id="GO:0008965">
    <property type="term" value="F:phosphoenolpyruvate-protein phosphotransferase activity"/>
    <property type="evidence" value="ECO:0007669"/>
    <property type="project" value="UniProtKB-EC"/>
</dbReference>
<evidence type="ECO:0000256" key="3">
    <source>
        <dbReference type="ARBA" id="ARBA00004496"/>
    </source>
</evidence>
<dbReference type="Proteomes" id="UP000219327">
    <property type="component" value="Unassembled WGS sequence"/>
</dbReference>
<evidence type="ECO:0000256" key="13">
    <source>
        <dbReference type="ARBA" id="ARBA00022842"/>
    </source>
</evidence>
<evidence type="ECO:0000256" key="9">
    <source>
        <dbReference type="ARBA" id="ARBA00022679"/>
    </source>
</evidence>
<evidence type="ECO:0000256" key="1">
    <source>
        <dbReference type="ARBA" id="ARBA00000683"/>
    </source>
</evidence>
<dbReference type="NCBIfam" id="TIGR01417">
    <property type="entry name" value="PTS_I_fam"/>
    <property type="match status" value="1"/>
</dbReference>
<dbReference type="Pfam" id="PF02896">
    <property type="entry name" value="PEP-utilizers_C"/>
    <property type="match status" value="1"/>
</dbReference>
<dbReference type="SUPFAM" id="SSF47831">
    <property type="entry name" value="Enzyme I of the PEP:sugar phosphotransferase system HPr-binding (sub)domain"/>
    <property type="match status" value="1"/>
</dbReference>
<dbReference type="InterPro" id="IPR040442">
    <property type="entry name" value="Pyrv_kinase-like_dom_sf"/>
</dbReference>
<keyword evidence="16" id="KW-0670">Pyruvate</keyword>
<dbReference type="PANTHER" id="PTHR46244">
    <property type="entry name" value="PHOSPHOENOLPYRUVATE-PROTEIN PHOSPHOTRANSFERASE"/>
    <property type="match status" value="1"/>
</dbReference>
<evidence type="ECO:0000256" key="14">
    <source>
        <dbReference type="SAM" id="Coils"/>
    </source>
</evidence>
<evidence type="ECO:0000256" key="7">
    <source>
        <dbReference type="ARBA" id="ARBA00022490"/>
    </source>
</evidence>
<dbReference type="SMART" id="SM00065">
    <property type="entry name" value="GAF"/>
    <property type="match status" value="1"/>
</dbReference>
<keyword evidence="14" id="KW-0175">Coiled coil</keyword>
<organism evidence="16 17">
    <name type="scientific">OM182 bacterium MED-G24</name>
    <dbReference type="NCBI Taxonomy" id="1986255"/>
    <lineage>
        <taxon>Bacteria</taxon>
        <taxon>Pseudomonadati</taxon>
        <taxon>Pseudomonadota</taxon>
        <taxon>Gammaproteobacteria</taxon>
        <taxon>OMG group</taxon>
        <taxon>OM182 clade</taxon>
    </lineage>
</organism>
<dbReference type="NCBIfam" id="NF008283">
    <property type="entry name" value="PRK11061.1"/>
    <property type="match status" value="1"/>
</dbReference>
<name>A0A2A5X094_9GAMM</name>
<feature type="domain" description="GAF" evidence="15">
    <location>
        <begin position="17"/>
        <end position="164"/>
    </location>
</feature>
<dbReference type="Pfam" id="PF00391">
    <property type="entry name" value="PEP-utilizers"/>
    <property type="match status" value="1"/>
</dbReference>
<dbReference type="PRINTS" id="PR01736">
    <property type="entry name" value="PHPHTRNFRASE"/>
</dbReference>
<evidence type="ECO:0000313" key="16">
    <source>
        <dbReference type="EMBL" id="PDH42210.1"/>
    </source>
</evidence>
<dbReference type="InterPro" id="IPR003018">
    <property type="entry name" value="GAF"/>
</dbReference>